<dbReference type="EMBL" id="JALJRB010000018">
    <property type="protein sequence ID" value="MCJ8501854.1"/>
    <property type="molecule type" value="Genomic_DNA"/>
</dbReference>
<accession>A0AA41UK27</accession>
<sequence length="72" mass="8127">MEDAAISHPEAHFRAMLRGEKSVVVWKRRNGLPNGSCGIYNFFVIGSLSDRRDPAFPIRKGIRHHRIASIPS</sequence>
<protein>
    <submittedName>
        <fullName evidence="1">Uncharacterized protein</fullName>
    </submittedName>
</protein>
<evidence type="ECO:0000313" key="1">
    <source>
        <dbReference type="EMBL" id="MCJ8501854.1"/>
    </source>
</evidence>
<name>A0AA41UK27_9BACT</name>
<dbReference type="RefSeq" id="WP_246911161.1">
    <property type="nucleotide sequence ID" value="NZ_JALJRB010000018.1"/>
</dbReference>
<organism evidence="1 2">
    <name type="scientific">Desulfatitalea alkaliphila</name>
    <dbReference type="NCBI Taxonomy" id="2929485"/>
    <lineage>
        <taxon>Bacteria</taxon>
        <taxon>Pseudomonadati</taxon>
        <taxon>Thermodesulfobacteriota</taxon>
        <taxon>Desulfobacteria</taxon>
        <taxon>Desulfobacterales</taxon>
        <taxon>Desulfosarcinaceae</taxon>
        <taxon>Desulfatitalea</taxon>
    </lineage>
</organism>
<proteinExistence type="predicted"/>
<reference evidence="1" key="1">
    <citation type="submission" date="2022-04" db="EMBL/GenBank/DDBJ databases">
        <title>Desulfatitalea alkaliphila sp. nov., a novel anaerobic sulfate-reducing bacterium isolated from terrestrial mud volcano, Taman Peninsula, Russia.</title>
        <authorList>
            <person name="Khomyakova M.A."/>
            <person name="Merkel A.Y."/>
            <person name="Slobodkin A.I."/>
        </authorList>
    </citation>
    <scope>NUCLEOTIDE SEQUENCE</scope>
    <source>
        <strain evidence="1">M08but</strain>
    </source>
</reference>
<evidence type="ECO:0000313" key="2">
    <source>
        <dbReference type="Proteomes" id="UP001165427"/>
    </source>
</evidence>
<keyword evidence="2" id="KW-1185">Reference proteome</keyword>
<comment type="caution">
    <text evidence="1">The sequence shown here is derived from an EMBL/GenBank/DDBJ whole genome shotgun (WGS) entry which is preliminary data.</text>
</comment>
<dbReference type="Proteomes" id="UP001165427">
    <property type="component" value="Unassembled WGS sequence"/>
</dbReference>
<gene>
    <name evidence="1" type="ORF">MRX98_14820</name>
</gene>
<dbReference type="AlphaFoldDB" id="A0AA41UK27"/>